<dbReference type="Pfam" id="PF02518">
    <property type="entry name" value="HATPase_c"/>
    <property type="match status" value="1"/>
</dbReference>
<gene>
    <name evidence="9" type="ORF">GCM10009545_24440</name>
    <name evidence="10" type="ORF">GCM10011581_12050</name>
</gene>
<keyword evidence="7" id="KW-0472">Membrane</keyword>
<organism evidence="10 11">
    <name type="scientific">Saccharopolyspora thermophila</name>
    <dbReference type="NCBI Taxonomy" id="89367"/>
    <lineage>
        <taxon>Bacteria</taxon>
        <taxon>Bacillati</taxon>
        <taxon>Actinomycetota</taxon>
        <taxon>Actinomycetes</taxon>
        <taxon>Pseudonocardiales</taxon>
        <taxon>Pseudonocardiaceae</taxon>
        <taxon>Saccharopolyspora</taxon>
    </lineage>
</organism>
<evidence type="ECO:0000256" key="1">
    <source>
        <dbReference type="ARBA" id="ARBA00000085"/>
    </source>
</evidence>
<dbReference type="PANTHER" id="PTHR45436:SF5">
    <property type="entry name" value="SENSOR HISTIDINE KINASE TRCS"/>
    <property type="match status" value="1"/>
</dbReference>
<dbReference type="PANTHER" id="PTHR45436">
    <property type="entry name" value="SENSOR HISTIDINE KINASE YKOH"/>
    <property type="match status" value="1"/>
</dbReference>
<dbReference type="EMBL" id="BMMT01000002">
    <property type="protein sequence ID" value="GGI76534.1"/>
    <property type="molecule type" value="Genomic_DNA"/>
</dbReference>
<dbReference type="GO" id="GO:0005524">
    <property type="term" value="F:ATP binding"/>
    <property type="evidence" value="ECO:0007669"/>
    <property type="project" value="UniProtKB-KW"/>
</dbReference>
<evidence type="ECO:0000313" key="10">
    <source>
        <dbReference type="EMBL" id="GGI76534.1"/>
    </source>
</evidence>
<dbReference type="AlphaFoldDB" id="A0A917N8A6"/>
<proteinExistence type="predicted"/>
<dbReference type="SMART" id="SM00387">
    <property type="entry name" value="HATPase_c"/>
    <property type="match status" value="1"/>
</dbReference>
<dbReference type="InterPro" id="IPR003594">
    <property type="entry name" value="HATPase_dom"/>
</dbReference>
<evidence type="ECO:0000256" key="2">
    <source>
        <dbReference type="ARBA" id="ARBA00012438"/>
    </source>
</evidence>
<evidence type="ECO:0000256" key="3">
    <source>
        <dbReference type="ARBA" id="ARBA00022553"/>
    </source>
</evidence>
<keyword evidence="5 10" id="KW-0418">Kinase</keyword>
<reference evidence="10 11" key="1">
    <citation type="journal article" date="2014" name="Int. J. Syst. Evol. Microbiol.">
        <title>Complete genome sequence of Corynebacterium casei LMG S-19264T (=DSM 44701T), isolated from a smear-ripened cheese.</title>
        <authorList>
            <consortium name="US DOE Joint Genome Institute (JGI-PGF)"/>
            <person name="Walter F."/>
            <person name="Albersmeier A."/>
            <person name="Kalinowski J."/>
            <person name="Ruckert C."/>
        </authorList>
    </citation>
    <scope>NUCLEOTIDE SEQUENCE [LARGE SCALE GENOMIC DNA]</scope>
    <source>
        <strain evidence="10 11">CGMCC 4.7206</strain>
    </source>
</reference>
<dbReference type="InterPro" id="IPR050428">
    <property type="entry name" value="TCS_sensor_his_kinase"/>
</dbReference>
<name>A0A917N8A6_9PSEU</name>
<reference evidence="9 12" key="2">
    <citation type="journal article" date="2019" name="Int. J. Syst. Evol. Microbiol.">
        <title>The Global Catalogue of Microorganisms (GCM) 10K type strain sequencing project: providing services to taxonomists for standard genome sequencing and annotation.</title>
        <authorList>
            <consortium name="The Broad Institute Genomics Platform"/>
            <consortium name="The Broad Institute Genome Sequencing Center for Infectious Disease"/>
            <person name="Wu L."/>
            <person name="Ma J."/>
        </authorList>
    </citation>
    <scope>NUCLEOTIDE SEQUENCE [LARGE SCALE GENOMIC DNA]</scope>
    <source>
        <strain evidence="9 12">JCM 10664</strain>
    </source>
</reference>
<dbReference type="GO" id="GO:0004673">
    <property type="term" value="F:protein histidine kinase activity"/>
    <property type="evidence" value="ECO:0007669"/>
    <property type="project" value="UniProtKB-EC"/>
</dbReference>
<accession>A0A917N8A6</accession>
<dbReference type="Pfam" id="PF08376">
    <property type="entry name" value="NIT"/>
    <property type="match status" value="1"/>
</dbReference>
<dbReference type="InterPro" id="IPR036890">
    <property type="entry name" value="HATPase_C_sf"/>
</dbReference>
<evidence type="ECO:0000313" key="9">
    <source>
        <dbReference type="EMBL" id="GAA0521454.1"/>
    </source>
</evidence>
<dbReference type="Proteomes" id="UP001500220">
    <property type="component" value="Unassembled WGS sequence"/>
</dbReference>
<keyword evidence="9" id="KW-0547">Nucleotide-binding</keyword>
<dbReference type="SUPFAM" id="SSF55874">
    <property type="entry name" value="ATPase domain of HSP90 chaperone/DNA topoisomerase II/histidine kinase"/>
    <property type="match status" value="1"/>
</dbReference>
<dbReference type="GO" id="GO:0000160">
    <property type="term" value="P:phosphorelay signal transduction system"/>
    <property type="evidence" value="ECO:0007669"/>
    <property type="project" value="TreeGrafter"/>
</dbReference>
<protein>
    <recommendedName>
        <fullName evidence="2">histidine kinase</fullName>
        <ecNumber evidence="2">2.7.13.3</ecNumber>
    </recommendedName>
</protein>
<feature type="transmembrane region" description="Helical" evidence="7">
    <location>
        <begin position="291"/>
        <end position="312"/>
    </location>
</feature>
<evidence type="ECO:0000256" key="4">
    <source>
        <dbReference type="ARBA" id="ARBA00022679"/>
    </source>
</evidence>
<keyword evidence="9" id="KW-0067">ATP-binding</keyword>
<reference evidence="10" key="3">
    <citation type="submission" date="2020-09" db="EMBL/GenBank/DDBJ databases">
        <authorList>
            <person name="Sun Q."/>
            <person name="Zhou Y."/>
        </authorList>
    </citation>
    <scope>NUCLEOTIDE SEQUENCE</scope>
    <source>
        <strain evidence="10">CGMCC 4.7206</strain>
    </source>
</reference>
<feature type="domain" description="Histidine kinase/HSP90-like ATPase" evidence="8">
    <location>
        <begin position="503"/>
        <end position="616"/>
    </location>
</feature>
<dbReference type="Gene3D" id="3.30.565.10">
    <property type="entry name" value="Histidine kinase-like ATPase, C-terminal domain"/>
    <property type="match status" value="1"/>
</dbReference>
<dbReference type="EC" id="2.7.13.3" evidence="2"/>
<comment type="catalytic activity">
    <reaction evidence="1">
        <text>ATP + protein L-histidine = ADP + protein N-phospho-L-histidine.</text>
        <dbReference type="EC" id="2.7.13.3"/>
    </reaction>
</comment>
<dbReference type="InterPro" id="IPR013587">
    <property type="entry name" value="Nitrate/nitrite_sensing"/>
</dbReference>
<evidence type="ECO:0000256" key="5">
    <source>
        <dbReference type="ARBA" id="ARBA00022777"/>
    </source>
</evidence>
<dbReference type="Proteomes" id="UP000597989">
    <property type="component" value="Unassembled WGS sequence"/>
</dbReference>
<keyword evidence="7" id="KW-1133">Transmembrane helix</keyword>
<dbReference type="RefSeq" id="WP_188986217.1">
    <property type="nucleotide sequence ID" value="NZ_BAAAHC010000009.1"/>
</dbReference>
<dbReference type="GO" id="GO:0005886">
    <property type="term" value="C:plasma membrane"/>
    <property type="evidence" value="ECO:0007669"/>
    <property type="project" value="TreeGrafter"/>
</dbReference>
<reference evidence="9" key="4">
    <citation type="submission" date="2023-12" db="EMBL/GenBank/DDBJ databases">
        <authorList>
            <person name="Sun Q."/>
            <person name="Inoue M."/>
        </authorList>
    </citation>
    <scope>NUCLEOTIDE SEQUENCE</scope>
    <source>
        <strain evidence="9">JCM 10664</strain>
    </source>
</reference>
<keyword evidence="12" id="KW-1185">Reference proteome</keyword>
<keyword evidence="7" id="KW-0812">Transmembrane</keyword>
<evidence type="ECO:0000256" key="6">
    <source>
        <dbReference type="SAM" id="MobiDB-lite"/>
    </source>
</evidence>
<evidence type="ECO:0000256" key="7">
    <source>
        <dbReference type="SAM" id="Phobius"/>
    </source>
</evidence>
<evidence type="ECO:0000313" key="12">
    <source>
        <dbReference type="Proteomes" id="UP001500220"/>
    </source>
</evidence>
<feature type="region of interest" description="Disordered" evidence="6">
    <location>
        <begin position="627"/>
        <end position="711"/>
    </location>
</feature>
<keyword evidence="4" id="KW-0808">Transferase</keyword>
<evidence type="ECO:0000259" key="8">
    <source>
        <dbReference type="SMART" id="SM00387"/>
    </source>
</evidence>
<sequence>MPSAILLVIWLGLASATVYEAYCSRLLAAGVTDASLPSVHSLTALQKERRLALERLNRPGTDPAALPAQRAATDRAVGQLRMHLRTLANDAPPEIGARIRDLTALLDQLPQQRARYDAGQASRTATVDFYNRLLDAGVALVDTQARVMPDARAGQARLTATEMLRATDQMSRATSLGTAALARGQFSTEDHLSFVHLVGAYRTRLDTAMAVAEPRAAELYRRLIGSEAWRRVTAVENTLVEHPPQRSGRFGVDQAAWREATGEVSDDLAAIVAAQADSASDIAMDDTNTRLAVVLAGSAAVLVAMLLGIVLTTRNARRLVDRTLLARLAKLRDDTLELTSRRLPDIMSKLDRGERVDVAAELAPLDHGVDEIGQVADAFSAAHHTAVAAAVRESEAREGATKVFLGIAHRNQGLVYRQLKVLDRMERSEEHPERLDGLFQLDHLATRARRNAENLIILAGEQPGRQWRKPVRLVDVVRAAVAETEHYYRIHVHPTPDVSLVGAAVGDVIHLLAELMDNATSFSSPRSQVQVYSSDTPRGVLLQIEDEGLGMRPADRDEANALLASTPRFEDITRRGDSRLGLFVVARLAARRNIEVDLREAAEGGTVAFVRLPPDIVAAEPLFDRGAGSADSPTWARGPAPAASHADAPQFPVADPDAEPPPRRKPGQRSSGRLLQPEGAGQFEPSPERTRDNMTAFQRGTQAARRAEGGE</sequence>
<keyword evidence="3" id="KW-0597">Phosphoprotein</keyword>
<dbReference type="EMBL" id="BAAAHC010000009">
    <property type="protein sequence ID" value="GAA0521454.1"/>
    <property type="molecule type" value="Genomic_DNA"/>
</dbReference>
<comment type="caution">
    <text evidence="10">The sequence shown here is derived from an EMBL/GenBank/DDBJ whole genome shotgun (WGS) entry which is preliminary data.</text>
</comment>
<evidence type="ECO:0000313" key="11">
    <source>
        <dbReference type="Proteomes" id="UP000597989"/>
    </source>
</evidence>